<dbReference type="SMART" id="SM00332">
    <property type="entry name" value="PP2Cc"/>
    <property type="match status" value="1"/>
</dbReference>
<dbReference type="InterPro" id="IPR015655">
    <property type="entry name" value="PP2C"/>
</dbReference>
<keyword evidence="6" id="KW-0472">Membrane</keyword>
<dbReference type="InterPro" id="IPR036457">
    <property type="entry name" value="PPM-type-like_dom_sf"/>
</dbReference>
<dbReference type="EMBL" id="JASJQH010007193">
    <property type="protein sequence ID" value="KAK9712878.1"/>
    <property type="molecule type" value="Genomic_DNA"/>
</dbReference>
<dbReference type="Pfam" id="PF00481">
    <property type="entry name" value="PP2C"/>
    <property type="match status" value="1"/>
</dbReference>
<evidence type="ECO:0000259" key="7">
    <source>
        <dbReference type="PROSITE" id="PS51746"/>
    </source>
</evidence>
<comment type="caution">
    <text evidence="8">The sequence shown here is derived from an EMBL/GenBank/DDBJ whole genome shotgun (WGS) entry which is preliminary data.</text>
</comment>
<organism evidence="8 9">
    <name type="scientific">Basidiobolus ranarum</name>
    <dbReference type="NCBI Taxonomy" id="34480"/>
    <lineage>
        <taxon>Eukaryota</taxon>
        <taxon>Fungi</taxon>
        <taxon>Fungi incertae sedis</taxon>
        <taxon>Zoopagomycota</taxon>
        <taxon>Entomophthoromycotina</taxon>
        <taxon>Basidiobolomycetes</taxon>
        <taxon>Basidiobolales</taxon>
        <taxon>Basidiobolaceae</taxon>
        <taxon>Basidiobolus</taxon>
    </lineage>
</organism>
<comment type="similarity">
    <text evidence="4">Belongs to the PP2C family.</text>
</comment>
<gene>
    <name evidence="8" type="ORF">K7432_006854</name>
</gene>
<protein>
    <recommendedName>
        <fullName evidence="7">PPM-type phosphatase domain-containing protein</fullName>
    </recommendedName>
</protein>
<keyword evidence="6" id="KW-0812">Transmembrane</keyword>
<name>A0ABR2W1F2_9FUNG</name>
<dbReference type="PANTHER" id="PTHR13832">
    <property type="entry name" value="PROTEIN PHOSPHATASE 2C"/>
    <property type="match status" value="1"/>
</dbReference>
<dbReference type="Proteomes" id="UP001479436">
    <property type="component" value="Unassembled WGS sequence"/>
</dbReference>
<keyword evidence="6" id="KW-1133">Transmembrane helix</keyword>
<evidence type="ECO:0000256" key="5">
    <source>
        <dbReference type="SAM" id="MobiDB-lite"/>
    </source>
</evidence>
<feature type="region of interest" description="Disordered" evidence="5">
    <location>
        <begin position="32"/>
        <end position="66"/>
    </location>
</feature>
<keyword evidence="3 4" id="KW-0904">Protein phosphatase</keyword>
<evidence type="ECO:0000256" key="1">
    <source>
        <dbReference type="ARBA" id="ARBA00022723"/>
    </source>
</evidence>
<keyword evidence="9" id="KW-1185">Reference proteome</keyword>
<evidence type="ECO:0000313" key="9">
    <source>
        <dbReference type="Proteomes" id="UP001479436"/>
    </source>
</evidence>
<dbReference type="InterPro" id="IPR000222">
    <property type="entry name" value="PP2C_BS"/>
</dbReference>
<feature type="transmembrane region" description="Helical" evidence="6">
    <location>
        <begin position="74"/>
        <end position="91"/>
    </location>
</feature>
<evidence type="ECO:0000256" key="6">
    <source>
        <dbReference type="SAM" id="Phobius"/>
    </source>
</evidence>
<evidence type="ECO:0000313" key="8">
    <source>
        <dbReference type="EMBL" id="KAK9712878.1"/>
    </source>
</evidence>
<keyword evidence="2 4" id="KW-0378">Hydrolase</keyword>
<feature type="domain" description="PPM-type phosphatase" evidence="7">
    <location>
        <begin position="139"/>
        <end position="485"/>
    </location>
</feature>
<dbReference type="PROSITE" id="PS51746">
    <property type="entry name" value="PPM_2"/>
    <property type="match status" value="1"/>
</dbReference>
<reference evidence="8 9" key="1">
    <citation type="submission" date="2023-04" db="EMBL/GenBank/DDBJ databases">
        <title>Genome of Basidiobolus ranarum AG-B5.</title>
        <authorList>
            <person name="Stajich J.E."/>
            <person name="Carter-House D."/>
            <person name="Gryganskyi A."/>
        </authorList>
    </citation>
    <scope>NUCLEOTIDE SEQUENCE [LARGE SCALE GENOMIC DNA]</scope>
    <source>
        <strain evidence="8 9">AG-B5</strain>
    </source>
</reference>
<evidence type="ECO:0000256" key="2">
    <source>
        <dbReference type="ARBA" id="ARBA00022801"/>
    </source>
</evidence>
<feature type="region of interest" description="Disordered" evidence="5">
    <location>
        <begin position="295"/>
        <end position="318"/>
    </location>
</feature>
<dbReference type="PROSITE" id="PS01032">
    <property type="entry name" value="PPM_1"/>
    <property type="match status" value="1"/>
</dbReference>
<keyword evidence="1" id="KW-0479">Metal-binding</keyword>
<evidence type="ECO:0000256" key="4">
    <source>
        <dbReference type="RuleBase" id="RU003465"/>
    </source>
</evidence>
<dbReference type="SUPFAM" id="SSF81606">
    <property type="entry name" value="PP2C-like"/>
    <property type="match status" value="1"/>
</dbReference>
<sequence length="489" mass="55723">MTSLLRHNRVLRKSTGPLRFYKRVFTRTVSSRSLPSLSTQQHSQRTFSTYASSPRRAPKYPNEHQAESKSDSNWLIYLLGVSLLGGIGWAYQHHFKYHHKLEQEEPETEEEGEGLLSSTLINKKLRKHEKTVVTKATRVPRFDTNQLASNSPIEDYHTELSNDSGDAWYFGVFDGHAGKYCSQKLANKLVHQVRHNVERLEIKKDQDLSDQIGQTIIRTFENLDREIVWGSLGEIIVDTEKAVEASIPAEISGSCAIVGYVDTRTMDLYVANTGDSRAVIGTLGDDGKWSSLEMSIDQDTSNRKERERLHKEHPGEEKTVISRERVLGSLAPTRAFGDSRYKWNARTQLAVRDNFFPRMRSPPPHYHTPPYVTATPEIRHRRLTSQDKFLVLASDGLYDMLSNEEIVFLVGTYLRKRNSEPTIQEQKSHSSKKSKWAYTDENAATHLIRNALGGSSRKELSKMLSVEAPSSRNLRDDITVTVIFFEDSV</sequence>
<dbReference type="PANTHER" id="PTHR13832:SF792">
    <property type="entry name" value="GM14286P"/>
    <property type="match status" value="1"/>
</dbReference>
<accession>A0ABR2W1F2</accession>
<dbReference type="InterPro" id="IPR001932">
    <property type="entry name" value="PPM-type_phosphatase-like_dom"/>
</dbReference>
<dbReference type="Gene3D" id="3.60.40.10">
    <property type="entry name" value="PPM-type phosphatase domain"/>
    <property type="match status" value="1"/>
</dbReference>
<feature type="compositionally biased region" description="Basic and acidic residues" evidence="5">
    <location>
        <begin position="300"/>
        <end position="318"/>
    </location>
</feature>
<dbReference type="CDD" id="cd00143">
    <property type="entry name" value="PP2Cc"/>
    <property type="match status" value="1"/>
</dbReference>
<evidence type="ECO:0000256" key="3">
    <source>
        <dbReference type="ARBA" id="ARBA00022912"/>
    </source>
</evidence>
<feature type="compositionally biased region" description="Polar residues" evidence="5">
    <location>
        <begin position="32"/>
        <end position="52"/>
    </location>
</feature>
<proteinExistence type="inferred from homology"/>